<evidence type="ECO:0000313" key="7">
    <source>
        <dbReference type="Proteomes" id="UP000198341"/>
    </source>
</evidence>
<reference evidence="6 7" key="1">
    <citation type="submission" date="2011-10" db="EMBL/GenBank/DDBJ databases">
        <authorList>
            <person name="Genoscope - CEA"/>
        </authorList>
    </citation>
    <scope>NUCLEOTIDE SEQUENCE [LARGE SCALE GENOMIC DNA]</scope>
    <source>
        <strain evidence="6 7">RCC 1105</strain>
    </source>
</reference>
<accession>K8EJR2</accession>
<evidence type="ECO:0000313" key="6">
    <source>
        <dbReference type="EMBL" id="CCO18417.1"/>
    </source>
</evidence>
<dbReference type="InterPro" id="IPR039924">
    <property type="entry name" value="ICln/Lot5/Saf5"/>
</dbReference>
<dbReference type="GO" id="GO:0000387">
    <property type="term" value="P:spliceosomal snRNP assembly"/>
    <property type="evidence" value="ECO:0007669"/>
    <property type="project" value="TreeGrafter"/>
</dbReference>
<dbReference type="PANTHER" id="PTHR21399">
    <property type="entry name" value="CHLORIDE CONDUCTANCE REGULATORY PROTEIN ICLN"/>
    <property type="match status" value="1"/>
</dbReference>
<protein>
    <submittedName>
        <fullName evidence="6">Uncharacterized protein</fullName>
    </submittedName>
</protein>
<dbReference type="RefSeq" id="XP_007510072.1">
    <property type="nucleotide sequence ID" value="XM_007510010.1"/>
</dbReference>
<dbReference type="Proteomes" id="UP000198341">
    <property type="component" value="Chromosome 11"/>
</dbReference>
<dbReference type="KEGG" id="bpg:Bathy11g02280"/>
<keyword evidence="3" id="KW-0963">Cytoplasm</keyword>
<evidence type="ECO:0000256" key="1">
    <source>
        <dbReference type="ARBA" id="ARBA00004123"/>
    </source>
</evidence>
<dbReference type="GeneID" id="19012908"/>
<evidence type="ECO:0000256" key="5">
    <source>
        <dbReference type="SAM" id="Coils"/>
    </source>
</evidence>
<dbReference type="GO" id="GO:0005681">
    <property type="term" value="C:spliceosomal complex"/>
    <property type="evidence" value="ECO:0007669"/>
    <property type="project" value="TreeGrafter"/>
</dbReference>
<comment type="subcellular location">
    <subcellularLocation>
        <location evidence="2">Cytoplasm</location>
    </subcellularLocation>
    <subcellularLocation>
        <location evidence="1">Nucleus</location>
    </subcellularLocation>
</comment>
<keyword evidence="5" id="KW-0175">Coiled coil</keyword>
<dbReference type="Pfam" id="PF03517">
    <property type="entry name" value="Voldacs"/>
    <property type="match status" value="1"/>
</dbReference>
<dbReference type="PANTHER" id="PTHR21399:SF0">
    <property type="entry name" value="METHYLOSOME SUBUNIT PICLN"/>
    <property type="match status" value="1"/>
</dbReference>
<sequence>MHTFKNKVSIRIGNEAVDGFLSFTSERVLFSREDDDKEETSWKAFQIYFKSVCVHAIESLVVHASPEEEKKEEKKVGEKCLYLQVEGELDPLIVRNAIERSDEDEEDDSFEEPATEVRIFPVLSDDEEGKEEEEEERMVLEEMFERMNECATLNPDTEDENENDENDDPMFFGANGMVTAETLSFLEEGGGGEYFTNEFAIREAGFGEKLDEFERKLVISEEDRMRFEDAEE</sequence>
<dbReference type="AlphaFoldDB" id="K8EJR2"/>
<dbReference type="GO" id="GO:0034715">
    <property type="term" value="C:pICln-Sm protein complex"/>
    <property type="evidence" value="ECO:0007669"/>
    <property type="project" value="TreeGrafter"/>
</dbReference>
<evidence type="ECO:0000256" key="3">
    <source>
        <dbReference type="ARBA" id="ARBA00022490"/>
    </source>
</evidence>
<name>K8EJR2_9CHLO</name>
<dbReference type="GO" id="GO:0045292">
    <property type="term" value="P:mRNA cis splicing, via spliceosome"/>
    <property type="evidence" value="ECO:0007669"/>
    <property type="project" value="TreeGrafter"/>
</dbReference>
<dbReference type="Gene3D" id="2.30.29.30">
    <property type="entry name" value="Pleckstrin-homology domain (PH domain)/Phosphotyrosine-binding domain (PTB)"/>
    <property type="match status" value="1"/>
</dbReference>
<dbReference type="InterPro" id="IPR011993">
    <property type="entry name" value="PH-like_dom_sf"/>
</dbReference>
<dbReference type="EMBL" id="FO082268">
    <property type="protein sequence ID" value="CCO18417.1"/>
    <property type="molecule type" value="Genomic_DNA"/>
</dbReference>
<gene>
    <name evidence="6" type="ordered locus">Bathy11g02280</name>
</gene>
<proteinExistence type="predicted"/>
<evidence type="ECO:0000256" key="2">
    <source>
        <dbReference type="ARBA" id="ARBA00004496"/>
    </source>
</evidence>
<dbReference type="GO" id="GO:0005829">
    <property type="term" value="C:cytosol"/>
    <property type="evidence" value="ECO:0007669"/>
    <property type="project" value="TreeGrafter"/>
</dbReference>
<evidence type="ECO:0000256" key="4">
    <source>
        <dbReference type="ARBA" id="ARBA00023242"/>
    </source>
</evidence>
<feature type="coiled-coil region" evidence="5">
    <location>
        <begin position="123"/>
        <end position="150"/>
    </location>
</feature>
<keyword evidence="4" id="KW-0539">Nucleus</keyword>
<keyword evidence="7" id="KW-1185">Reference proteome</keyword>
<organism evidence="6 7">
    <name type="scientific">Bathycoccus prasinos</name>
    <dbReference type="NCBI Taxonomy" id="41875"/>
    <lineage>
        <taxon>Eukaryota</taxon>
        <taxon>Viridiplantae</taxon>
        <taxon>Chlorophyta</taxon>
        <taxon>Mamiellophyceae</taxon>
        <taxon>Mamiellales</taxon>
        <taxon>Bathycoccaceae</taxon>
        <taxon>Bathycoccus</taxon>
    </lineage>
</organism>